<dbReference type="EMBL" id="CP022115">
    <property type="protein sequence ID" value="ASJ24358.1"/>
    <property type="molecule type" value="Genomic_DNA"/>
</dbReference>
<dbReference type="Proteomes" id="UP000197424">
    <property type="component" value="Chromosome"/>
</dbReference>
<keyword evidence="1" id="KW-0732">Signal</keyword>
<proteinExistence type="predicted"/>
<gene>
    <name evidence="2" type="primary">nirF</name>
    <name evidence="2" type="ORF">LHGZ1_1527</name>
</gene>
<evidence type="ECO:0000313" key="3">
    <source>
        <dbReference type="Proteomes" id="UP000197424"/>
    </source>
</evidence>
<dbReference type="AlphaFoldDB" id="A0A248LHX6"/>
<dbReference type="PROSITE" id="PS51257">
    <property type="entry name" value="PROKAR_LIPOPROTEIN"/>
    <property type="match status" value="1"/>
</dbReference>
<organism evidence="2 3">
    <name type="scientific">Laribacter hongkongensis</name>
    <dbReference type="NCBI Taxonomy" id="168471"/>
    <lineage>
        <taxon>Bacteria</taxon>
        <taxon>Pseudomonadati</taxon>
        <taxon>Pseudomonadota</taxon>
        <taxon>Betaproteobacteria</taxon>
        <taxon>Neisseriales</taxon>
        <taxon>Aquaspirillaceae</taxon>
        <taxon>Laribacter</taxon>
    </lineage>
</organism>
<dbReference type="PANTHER" id="PTHR47197:SF3">
    <property type="entry name" value="DIHYDRO-HEME D1 DEHYDROGENASE"/>
    <property type="match status" value="1"/>
</dbReference>
<evidence type="ECO:0000313" key="2">
    <source>
        <dbReference type="EMBL" id="ASJ24358.1"/>
    </source>
</evidence>
<protein>
    <submittedName>
        <fullName evidence="2">NirF</fullName>
    </submittedName>
</protein>
<dbReference type="OrthoDB" id="5290932at2"/>
<feature type="signal peptide" evidence="1">
    <location>
        <begin position="1"/>
        <end position="25"/>
    </location>
</feature>
<dbReference type="InterPro" id="IPR051200">
    <property type="entry name" value="Host-pathogen_enzymatic-act"/>
</dbReference>
<name>A0A248LHX6_9NEIS</name>
<dbReference type="Gene3D" id="2.140.10.20">
    <property type="entry name" value="C-terminal (heme d1) domain of cytochrome cd1-nitrite reductase"/>
    <property type="match status" value="1"/>
</dbReference>
<accession>A0A248LHX6</accession>
<dbReference type="CDD" id="cd20778">
    <property type="entry name" value="8prop_hemeD1_NirF"/>
    <property type="match status" value="1"/>
</dbReference>
<dbReference type="Pfam" id="PF02239">
    <property type="entry name" value="Cytochrom_D1"/>
    <property type="match status" value="1"/>
</dbReference>
<feature type="chain" id="PRO_5013213203" evidence="1">
    <location>
        <begin position="26"/>
        <end position="397"/>
    </location>
</feature>
<dbReference type="PANTHER" id="PTHR47197">
    <property type="entry name" value="PROTEIN NIRF"/>
    <property type="match status" value="1"/>
</dbReference>
<dbReference type="SUPFAM" id="SSF51004">
    <property type="entry name" value="C-terminal (heme d1) domain of cytochrome cd1-nitrite reductase"/>
    <property type="match status" value="1"/>
</dbReference>
<evidence type="ECO:0000256" key="1">
    <source>
        <dbReference type="SAM" id="SignalP"/>
    </source>
</evidence>
<dbReference type="InterPro" id="IPR011048">
    <property type="entry name" value="Haem_d1_sf"/>
</dbReference>
<sequence length="397" mass="42435">MAGLLVKAGRAALMGSLGLMLAACAAPALRGTGDLGVVIERATGSVQVVDNSRLAILGRVEGLGDLSHASAVFSRDARYVYVFGRDGAISKVDLLTRRLVQRVVQAGNSIGGAISSDGRILAAQNYDPGGVRLFDAETLAPLADVVAASGPDGKPSRVVGLADLPDRHFAYALFDADEINVLDAGDSARPRVVRYAGAGKSPYDGLASRDGRYFLAGLYGEDGLSLLDTWQPEKGVRRILSGYGRGRQVLPVYKMPHLRGWSLAGDFAFLPAIGHHQVLMADNRSWEQVAAIPVLGQPVFVMADPSGRRVWVNFAFPDNDKVQVIDVLARTVMATLQPGKAILHMEFTPRGDAVWLSSRDDNKLVVIDTATLKVVCELPARSPSGIFFSWRAARTGM</sequence>
<dbReference type="InterPro" id="IPR003143">
    <property type="entry name" value="Cyt_cd1_C_sf"/>
</dbReference>
<dbReference type="RefSeq" id="WP_088860692.1">
    <property type="nucleotide sequence ID" value="NZ_CP022115.1"/>
</dbReference>
<reference evidence="3" key="1">
    <citation type="submission" date="2017-06" db="EMBL/GenBank/DDBJ databases">
        <title>Whole genome sequence of Laribacter hongkongensis LHGZ1.</title>
        <authorList>
            <person name="Chen D."/>
            <person name="Wu H."/>
            <person name="Chen J."/>
        </authorList>
    </citation>
    <scope>NUCLEOTIDE SEQUENCE [LARGE SCALE GENOMIC DNA]</scope>
    <source>
        <strain evidence="3">LHGZ1</strain>
    </source>
</reference>